<organism evidence="1 2">
    <name type="scientific">Candidatus Caccovicinus merdipullorum</name>
    <dbReference type="NCBI Taxonomy" id="2840724"/>
    <lineage>
        <taxon>Bacteria</taxon>
        <taxon>Bacillati</taxon>
        <taxon>Bacillota</taxon>
        <taxon>Clostridia</taxon>
        <taxon>Eubacteriales</taxon>
        <taxon>Candidatus Caccovicinus</taxon>
    </lineage>
</organism>
<name>A0A9D1GI76_9FIRM</name>
<gene>
    <name evidence="1" type="ORF">IAB60_02770</name>
</gene>
<dbReference type="AlphaFoldDB" id="A0A9D1GI76"/>
<evidence type="ECO:0000313" key="1">
    <source>
        <dbReference type="EMBL" id="HIT41017.1"/>
    </source>
</evidence>
<protein>
    <submittedName>
        <fullName evidence="1">Uncharacterized protein</fullName>
    </submittedName>
</protein>
<accession>A0A9D1GI76</accession>
<reference evidence="1" key="1">
    <citation type="submission" date="2020-10" db="EMBL/GenBank/DDBJ databases">
        <authorList>
            <person name="Gilroy R."/>
        </authorList>
    </citation>
    <scope>NUCLEOTIDE SEQUENCE</scope>
    <source>
        <strain evidence="1">CHK123-3438</strain>
    </source>
</reference>
<dbReference type="EMBL" id="DVKS01000047">
    <property type="protein sequence ID" value="HIT41017.1"/>
    <property type="molecule type" value="Genomic_DNA"/>
</dbReference>
<dbReference type="Proteomes" id="UP000886860">
    <property type="component" value="Unassembled WGS sequence"/>
</dbReference>
<proteinExistence type="predicted"/>
<sequence length="280" mass="32754">MFNIPKYTEYRGETKIALLDNSAISFMEQMERSKIPAKSLLCGYDVIFIPNWVLKEIKDSVFRSRYIELLREEGFPIYTVAEESYADLANGEEGNLYQIVLAAASSLGILKSYMRRYIEKPDPLDMIAYSQWISEMYQNWPISDTMTGTGRAKKKNAGEISLTILAEVISWYYPKIETITVFTQDRDSYHYQINAHRKLKEVFDTRSPVTVSYKSNDFLLYQMYRCQMIDLEKIKNMRKDARVVIYTQKRSDQSVALVSKQLDNEQFAELVRNENCQILF</sequence>
<comment type="caution">
    <text evidence="1">The sequence shown here is derived from an EMBL/GenBank/DDBJ whole genome shotgun (WGS) entry which is preliminary data.</text>
</comment>
<reference evidence="1" key="2">
    <citation type="journal article" date="2021" name="PeerJ">
        <title>Extensive microbial diversity within the chicken gut microbiome revealed by metagenomics and culture.</title>
        <authorList>
            <person name="Gilroy R."/>
            <person name="Ravi A."/>
            <person name="Getino M."/>
            <person name="Pursley I."/>
            <person name="Horton D.L."/>
            <person name="Alikhan N.F."/>
            <person name="Baker D."/>
            <person name="Gharbi K."/>
            <person name="Hall N."/>
            <person name="Watson M."/>
            <person name="Adriaenssens E.M."/>
            <person name="Foster-Nyarko E."/>
            <person name="Jarju S."/>
            <person name="Secka A."/>
            <person name="Antonio M."/>
            <person name="Oren A."/>
            <person name="Chaudhuri R.R."/>
            <person name="La Ragione R."/>
            <person name="Hildebrand F."/>
            <person name="Pallen M.J."/>
        </authorList>
    </citation>
    <scope>NUCLEOTIDE SEQUENCE</scope>
    <source>
        <strain evidence="1">CHK123-3438</strain>
    </source>
</reference>
<evidence type="ECO:0000313" key="2">
    <source>
        <dbReference type="Proteomes" id="UP000886860"/>
    </source>
</evidence>